<dbReference type="InterPro" id="IPR017901">
    <property type="entry name" value="C-CAP_CF_C-like"/>
</dbReference>
<organism evidence="3 4">
    <name type="scientific">Chloropicon roscoffensis</name>
    <dbReference type="NCBI Taxonomy" id="1461544"/>
    <lineage>
        <taxon>Eukaryota</taxon>
        <taxon>Viridiplantae</taxon>
        <taxon>Chlorophyta</taxon>
        <taxon>Chloropicophyceae</taxon>
        <taxon>Chloropicales</taxon>
        <taxon>Chloropicaceae</taxon>
        <taxon>Chloropicon</taxon>
    </lineage>
</organism>
<evidence type="ECO:0000256" key="1">
    <source>
        <dbReference type="ARBA" id="ARBA00008848"/>
    </source>
</evidence>
<dbReference type="EMBL" id="CP151507">
    <property type="protein sequence ID" value="WZN63491.1"/>
    <property type="molecule type" value="Genomic_DNA"/>
</dbReference>
<feature type="domain" description="C-CAP/cofactor C-like" evidence="2">
    <location>
        <begin position="220"/>
        <end position="359"/>
    </location>
</feature>
<dbReference type="AlphaFoldDB" id="A0AAX4PBN0"/>
<dbReference type="InterPro" id="IPR039589">
    <property type="entry name" value="TBCC1"/>
</dbReference>
<dbReference type="PANTHER" id="PTHR16052:SF0">
    <property type="entry name" value="TBCC DOMAIN-CONTAINING PROTEIN 1"/>
    <property type="match status" value="1"/>
</dbReference>
<reference evidence="3 4" key="1">
    <citation type="submission" date="2024-03" db="EMBL/GenBank/DDBJ databases">
        <title>Complete genome sequence of the green alga Chloropicon roscoffensis RCC1871.</title>
        <authorList>
            <person name="Lemieux C."/>
            <person name="Pombert J.-F."/>
            <person name="Otis C."/>
            <person name="Turmel M."/>
        </authorList>
    </citation>
    <scope>NUCLEOTIDE SEQUENCE [LARGE SCALE GENOMIC DNA]</scope>
    <source>
        <strain evidence="3 4">RCC1871</strain>
    </source>
</reference>
<name>A0AAX4PBN0_9CHLO</name>
<protein>
    <submittedName>
        <fullName evidence="3">Tubulin binding cofactor C</fullName>
    </submittedName>
</protein>
<comment type="similarity">
    <text evidence="1">Belongs to the TBCC family.</text>
</comment>
<evidence type="ECO:0000313" key="4">
    <source>
        <dbReference type="Proteomes" id="UP001472866"/>
    </source>
</evidence>
<dbReference type="PROSITE" id="PS51329">
    <property type="entry name" value="C_CAP_COFACTOR_C"/>
    <property type="match status" value="1"/>
</dbReference>
<dbReference type="InterPro" id="IPR012945">
    <property type="entry name" value="Tubulin-bd_cofactor_C_dom"/>
</dbReference>
<proteinExistence type="inferred from homology"/>
<dbReference type="PANTHER" id="PTHR16052">
    <property type="entry name" value="TBCC DOMAIN-CONTAINING PROTEIN 1"/>
    <property type="match status" value="1"/>
</dbReference>
<dbReference type="InterPro" id="IPR016098">
    <property type="entry name" value="CAP/MinC_C"/>
</dbReference>
<sequence length="483" mass="52365">MASASVHVRDEVVEHAGDLLYGCLCKGRRLASLVTSSKWEEKEREVHLLSQSLREASIDDELCSRFQLEQAWGIKSDNAEVVWSLLRGLGAVVVGESGCELVSVAELAQVVYISLVVKDATLRRKKEAVLASEPSSSAQADREPLDKADLVAGHLESLLRLVLGVPPTCLSSSLVVTSADVDALGIWLRPDRADQGLRLSQASPFFTAHLHASFKDVADWLKAAAGPGAGQTLRIAGVQKEVVARDLAKVNKDPTCLSVTNCVDSTVYCPFPVEFLLVSQCKNCTIFVGCAKVAQTLQCSSTKVVVASKTTVVSTCADCDFYLGTNECPLLVGDNRNVTLAPHNSPYDGFARDLEKFGVSGDVNYWNLPKVVESPHSEGDHGGVFSLMPPEDWREFAVPFVRRDGVEEAAAPRPFPPPKAFQRSLEEVAARVEGVRAQITGANLAEAQRGELQRAIRAHFKDWLVRDGHFAEIQSLTEMEAAG</sequence>
<dbReference type="Proteomes" id="UP001472866">
    <property type="component" value="Chromosome 07"/>
</dbReference>
<keyword evidence="4" id="KW-1185">Reference proteome</keyword>
<dbReference type="Gene3D" id="2.160.20.70">
    <property type="match status" value="1"/>
</dbReference>
<accession>A0AAX4PBN0</accession>
<evidence type="ECO:0000259" key="2">
    <source>
        <dbReference type="PROSITE" id="PS51329"/>
    </source>
</evidence>
<evidence type="ECO:0000313" key="3">
    <source>
        <dbReference type="EMBL" id="WZN63491.1"/>
    </source>
</evidence>
<dbReference type="Pfam" id="PF07986">
    <property type="entry name" value="TBCC"/>
    <property type="match status" value="1"/>
</dbReference>
<gene>
    <name evidence="3" type="ORF">HKI87_07g50400</name>
</gene>